<gene>
    <name evidence="3" type="ORF">MM415A00321_0027</name>
    <name evidence="2" type="ORF">MM415B00326_0013</name>
</gene>
<evidence type="ECO:0000313" key="2">
    <source>
        <dbReference type="EMBL" id="QJA66813.1"/>
    </source>
</evidence>
<proteinExistence type="predicted"/>
<keyword evidence="1" id="KW-0472">Membrane</keyword>
<evidence type="ECO:0000313" key="3">
    <source>
        <dbReference type="EMBL" id="QJA83047.1"/>
    </source>
</evidence>
<feature type="transmembrane region" description="Helical" evidence="1">
    <location>
        <begin position="21"/>
        <end position="40"/>
    </location>
</feature>
<accession>A0A6M3KM06</accession>
<reference evidence="3" key="1">
    <citation type="submission" date="2020-03" db="EMBL/GenBank/DDBJ databases">
        <title>The deep terrestrial virosphere.</title>
        <authorList>
            <person name="Holmfeldt K."/>
            <person name="Nilsson E."/>
            <person name="Simone D."/>
            <person name="Lopez-Fernandez M."/>
            <person name="Wu X."/>
            <person name="de Brujin I."/>
            <person name="Lundin D."/>
            <person name="Andersson A."/>
            <person name="Bertilsson S."/>
            <person name="Dopson M."/>
        </authorList>
    </citation>
    <scope>NUCLEOTIDE SEQUENCE</scope>
    <source>
        <strain evidence="3">MM415A00321</strain>
        <strain evidence="2">MM415B00326</strain>
    </source>
</reference>
<dbReference type="EMBL" id="MT142502">
    <property type="protein sequence ID" value="QJA83047.1"/>
    <property type="molecule type" value="Genomic_DNA"/>
</dbReference>
<feature type="transmembrane region" description="Helical" evidence="1">
    <location>
        <begin position="46"/>
        <end position="63"/>
    </location>
</feature>
<sequence>MALKDWFEQPKKAVAAVQGKRTQITVAVAMVVAFLEAFHLWSPPEWVWIVLGFAGVGFIRAGVKNTSKVLENMIKEIEMKAKLIIFAALLALSVGGMVQANGMTIWGLTEQDLNSQVAITGRVGYQYDFIEGFVGSTWRPQYEVGTNELKPPQVLSFGAVIHMRDLVDPNNPLPWIPDLLLSILPESMVAQPYFGGQGTWNLFDEDCGFYGAIIGIQSKTNADSKASFITELNYNQNFKDLEAVPDEWRLNMGFRFMF</sequence>
<keyword evidence="1" id="KW-0812">Transmembrane</keyword>
<name>A0A6M3KM06_9ZZZZ</name>
<feature type="transmembrane region" description="Helical" evidence="1">
    <location>
        <begin position="83"/>
        <end position="108"/>
    </location>
</feature>
<evidence type="ECO:0000256" key="1">
    <source>
        <dbReference type="SAM" id="Phobius"/>
    </source>
</evidence>
<keyword evidence="1" id="KW-1133">Transmembrane helix</keyword>
<protein>
    <submittedName>
        <fullName evidence="3">Uncharacterized protein</fullName>
    </submittedName>
</protein>
<dbReference type="EMBL" id="MT141561">
    <property type="protein sequence ID" value="QJA66813.1"/>
    <property type="molecule type" value="Genomic_DNA"/>
</dbReference>
<dbReference type="AlphaFoldDB" id="A0A6M3KM06"/>
<organism evidence="3">
    <name type="scientific">viral metagenome</name>
    <dbReference type="NCBI Taxonomy" id="1070528"/>
    <lineage>
        <taxon>unclassified sequences</taxon>
        <taxon>metagenomes</taxon>
        <taxon>organismal metagenomes</taxon>
    </lineage>
</organism>